<dbReference type="AlphaFoldDB" id="A0A2W5K0C1"/>
<name>A0A2W5K0C1_9GAMM</name>
<dbReference type="SUPFAM" id="SSF51556">
    <property type="entry name" value="Metallo-dependent hydrolases"/>
    <property type="match status" value="1"/>
</dbReference>
<dbReference type="InterPro" id="IPR051781">
    <property type="entry name" value="Metallo-dep_Hydrolase"/>
</dbReference>
<dbReference type="InterPro" id="IPR006680">
    <property type="entry name" value="Amidohydro-rel"/>
</dbReference>
<dbReference type="Pfam" id="PF01979">
    <property type="entry name" value="Amidohydro_1"/>
    <property type="match status" value="1"/>
</dbReference>
<dbReference type="InterPro" id="IPR011059">
    <property type="entry name" value="Metal-dep_hydrolase_composite"/>
</dbReference>
<dbReference type="Gene3D" id="3.20.20.140">
    <property type="entry name" value="Metal-dependent hydrolases"/>
    <property type="match status" value="1"/>
</dbReference>
<dbReference type="EMBL" id="QFPO01000028">
    <property type="protein sequence ID" value="PZQ09419.1"/>
    <property type="molecule type" value="Genomic_DNA"/>
</dbReference>
<dbReference type="GO" id="GO:0016810">
    <property type="term" value="F:hydrolase activity, acting on carbon-nitrogen (but not peptide) bonds"/>
    <property type="evidence" value="ECO:0007669"/>
    <property type="project" value="InterPro"/>
</dbReference>
<evidence type="ECO:0000256" key="1">
    <source>
        <dbReference type="SAM" id="SignalP"/>
    </source>
</evidence>
<dbReference type="SUPFAM" id="SSF51338">
    <property type="entry name" value="Composite domain of metallo-dependent hydrolases"/>
    <property type="match status" value="1"/>
</dbReference>
<reference evidence="3 4" key="1">
    <citation type="submission" date="2017-08" db="EMBL/GenBank/DDBJ databases">
        <title>Infants hospitalized years apart are colonized by the same room-sourced microbial strains.</title>
        <authorList>
            <person name="Brooks B."/>
            <person name="Olm M.R."/>
            <person name="Firek B.A."/>
            <person name="Baker R."/>
            <person name="Thomas B.C."/>
            <person name="Morowitz M.J."/>
            <person name="Banfield J.F."/>
        </authorList>
    </citation>
    <scope>NUCLEOTIDE SEQUENCE [LARGE SCALE GENOMIC DNA]</scope>
    <source>
        <strain evidence="3">S2_005_003_R2_42</strain>
    </source>
</reference>
<dbReference type="Proteomes" id="UP000249046">
    <property type="component" value="Unassembled WGS sequence"/>
</dbReference>
<evidence type="ECO:0000313" key="4">
    <source>
        <dbReference type="Proteomes" id="UP000249046"/>
    </source>
</evidence>
<protein>
    <recommendedName>
        <fullName evidence="2">Amidohydrolase-related domain-containing protein</fullName>
    </recommendedName>
</protein>
<accession>A0A2W5K0C1</accession>
<sequence length="434" mass="45695">MKRLLAFFALAAALSPAVAADAPAAAPVLLTGADLYTISHGVIPSGQLLIRDGKIAALGREVVAPAGAARIDLAGKRIYPGLIAANSILGLTEVSAVRATNDYSEAGASTPEVRAEVAVNPDTELWPVARANGVLSALIMPRAGSDGVIAGQAALMQADGWTYEQMTVAASVGMVVAWPSARVPDWLPEDRKQRVREGVQKKRDALDRALRDARAYQAAQRAGAVSAADLRDEALLPVLEGRMPLLVLANDAVQIREALAFAAREKLRIVIVGGADAWRLAAAIKAQDVPVILGSSHNLPMRRWEGYDTVFAAAGRLAAAGVTLAIANDGDAMAAMNERNLPYQAASYAAHGLGAEAALRAITLAPAQILGVADRLGSLEAGKDATLFVADGDILDIRAVVERAWVAGREVDLANKQSRLYQQYQRKYRGEPKG</sequence>
<gene>
    <name evidence="3" type="ORF">DI564_17805</name>
</gene>
<proteinExistence type="predicted"/>
<feature type="chain" id="PRO_5016019402" description="Amidohydrolase-related domain-containing protein" evidence="1">
    <location>
        <begin position="20"/>
        <end position="434"/>
    </location>
</feature>
<organism evidence="3 4">
    <name type="scientific">Rhodanobacter denitrificans</name>
    <dbReference type="NCBI Taxonomy" id="666685"/>
    <lineage>
        <taxon>Bacteria</taxon>
        <taxon>Pseudomonadati</taxon>
        <taxon>Pseudomonadota</taxon>
        <taxon>Gammaproteobacteria</taxon>
        <taxon>Lysobacterales</taxon>
        <taxon>Rhodanobacteraceae</taxon>
        <taxon>Rhodanobacter</taxon>
    </lineage>
</organism>
<comment type="caution">
    <text evidence="3">The sequence shown here is derived from an EMBL/GenBank/DDBJ whole genome shotgun (WGS) entry which is preliminary data.</text>
</comment>
<evidence type="ECO:0000313" key="3">
    <source>
        <dbReference type="EMBL" id="PZQ09419.1"/>
    </source>
</evidence>
<feature type="domain" description="Amidohydrolase-related" evidence="2">
    <location>
        <begin position="311"/>
        <end position="397"/>
    </location>
</feature>
<keyword evidence="1" id="KW-0732">Signal</keyword>
<evidence type="ECO:0000259" key="2">
    <source>
        <dbReference type="Pfam" id="PF01979"/>
    </source>
</evidence>
<dbReference type="InterPro" id="IPR032466">
    <property type="entry name" value="Metal_Hydrolase"/>
</dbReference>
<dbReference type="PANTHER" id="PTHR43135">
    <property type="entry name" value="ALPHA-D-RIBOSE 1-METHYLPHOSPHONATE 5-TRIPHOSPHATE DIPHOSPHATASE"/>
    <property type="match status" value="1"/>
</dbReference>
<feature type="signal peptide" evidence="1">
    <location>
        <begin position="1"/>
        <end position="19"/>
    </location>
</feature>
<dbReference type="PANTHER" id="PTHR43135:SF3">
    <property type="entry name" value="ALPHA-D-RIBOSE 1-METHYLPHOSPHONATE 5-TRIPHOSPHATE DIPHOSPHATASE"/>
    <property type="match status" value="1"/>
</dbReference>